<feature type="signal peptide" evidence="2">
    <location>
        <begin position="1"/>
        <end position="21"/>
    </location>
</feature>
<feature type="compositionally biased region" description="Basic and acidic residues" evidence="1">
    <location>
        <begin position="282"/>
        <end position="293"/>
    </location>
</feature>
<keyword evidence="2" id="KW-0732">Signal</keyword>
<keyword evidence="5" id="KW-1185">Reference proteome</keyword>
<dbReference type="InterPro" id="IPR013320">
    <property type="entry name" value="ConA-like_dom_sf"/>
</dbReference>
<feature type="region of interest" description="Disordered" evidence="1">
    <location>
        <begin position="270"/>
        <end position="293"/>
    </location>
</feature>
<evidence type="ECO:0000313" key="5">
    <source>
        <dbReference type="Proteomes" id="UP001217918"/>
    </source>
</evidence>
<sequence>MAKLATLFALGGLTLAPLATATSSTGHHGPSHHNVIPSGSFDEESRFKHYWAPNYPWGNTQVGSARMDPGQVSLGDEGTLVLTATPKEGLGEIQYGTETVELHYLSGAVHAREMFNVTRHSGYDFSGMFRVNASTKGVWPGVALSGVHVWPPEIDLAEWRGDSRLSFNSWNSSKQANGDDVDYTDETDFHHIKAMIRDINGQDVSIKFFLDGEHVSTQYARDYVGKPMWLTIDLQMEGASGSPGPTRNVTMEVQQFKVISRSHLAYPGELEDDVTDGAYPRGGDDELLRSSRR</sequence>
<evidence type="ECO:0000313" key="4">
    <source>
        <dbReference type="EMBL" id="KAK2066608.1"/>
    </source>
</evidence>
<feature type="chain" id="PRO_5042019636" description="GH16 domain-containing protein" evidence="2">
    <location>
        <begin position="22"/>
        <end position="293"/>
    </location>
</feature>
<dbReference type="Proteomes" id="UP001217918">
    <property type="component" value="Unassembled WGS sequence"/>
</dbReference>
<dbReference type="EMBL" id="JAQQPM010000001">
    <property type="protein sequence ID" value="KAK2066608.1"/>
    <property type="molecule type" value="Genomic_DNA"/>
</dbReference>
<dbReference type="InterPro" id="IPR000757">
    <property type="entry name" value="Beta-glucanase-like"/>
</dbReference>
<dbReference type="PROSITE" id="PS51762">
    <property type="entry name" value="GH16_2"/>
    <property type="match status" value="1"/>
</dbReference>
<dbReference type="GO" id="GO:0004553">
    <property type="term" value="F:hydrolase activity, hydrolyzing O-glycosyl compounds"/>
    <property type="evidence" value="ECO:0007669"/>
    <property type="project" value="InterPro"/>
</dbReference>
<comment type="caution">
    <text evidence="4">The sequence shown here is derived from an EMBL/GenBank/DDBJ whole genome shotgun (WGS) entry which is preliminary data.</text>
</comment>
<feature type="domain" description="GH16" evidence="3">
    <location>
        <begin position="29"/>
        <end position="264"/>
    </location>
</feature>
<dbReference type="SUPFAM" id="SSF49899">
    <property type="entry name" value="Concanavalin A-like lectins/glucanases"/>
    <property type="match status" value="1"/>
</dbReference>
<evidence type="ECO:0000256" key="1">
    <source>
        <dbReference type="SAM" id="MobiDB-lite"/>
    </source>
</evidence>
<dbReference type="AlphaFoldDB" id="A0AAD9HVZ2"/>
<dbReference type="GO" id="GO:0005975">
    <property type="term" value="P:carbohydrate metabolic process"/>
    <property type="evidence" value="ECO:0007669"/>
    <property type="project" value="InterPro"/>
</dbReference>
<organism evidence="4 5">
    <name type="scientific">Phyllachora maydis</name>
    <dbReference type="NCBI Taxonomy" id="1825666"/>
    <lineage>
        <taxon>Eukaryota</taxon>
        <taxon>Fungi</taxon>
        <taxon>Dikarya</taxon>
        <taxon>Ascomycota</taxon>
        <taxon>Pezizomycotina</taxon>
        <taxon>Sordariomycetes</taxon>
        <taxon>Sordariomycetidae</taxon>
        <taxon>Phyllachorales</taxon>
        <taxon>Phyllachoraceae</taxon>
        <taxon>Phyllachora</taxon>
    </lineage>
</organism>
<protein>
    <recommendedName>
        <fullName evidence="3">GH16 domain-containing protein</fullName>
    </recommendedName>
</protein>
<dbReference type="Gene3D" id="2.60.120.200">
    <property type="match status" value="1"/>
</dbReference>
<gene>
    <name evidence="4" type="ORF">P8C59_000411</name>
</gene>
<proteinExistence type="predicted"/>
<name>A0AAD9HVZ2_9PEZI</name>
<evidence type="ECO:0000256" key="2">
    <source>
        <dbReference type="SAM" id="SignalP"/>
    </source>
</evidence>
<evidence type="ECO:0000259" key="3">
    <source>
        <dbReference type="PROSITE" id="PS51762"/>
    </source>
</evidence>
<reference evidence="4" key="1">
    <citation type="journal article" date="2023" name="Mol. Plant Microbe Interact.">
        <title>Elucidating the Obligate Nature and Biological Capacity of an Invasive Fungal Corn Pathogen.</title>
        <authorList>
            <person name="MacCready J.S."/>
            <person name="Roggenkamp E.M."/>
            <person name="Gdanetz K."/>
            <person name="Chilvers M.I."/>
        </authorList>
    </citation>
    <scope>NUCLEOTIDE SEQUENCE</scope>
    <source>
        <strain evidence="4">PM02</strain>
    </source>
</reference>
<accession>A0AAD9HVZ2</accession>